<name>A0ABR2G0P3_9ROSI</name>
<keyword evidence="3" id="KW-1185">Reference proteome</keyword>
<reference evidence="2 3" key="1">
    <citation type="journal article" date="2024" name="G3 (Bethesda)">
        <title>Genome assembly of Hibiscus sabdariffa L. provides insights into metabolisms of medicinal natural products.</title>
        <authorList>
            <person name="Kim T."/>
        </authorList>
    </citation>
    <scope>NUCLEOTIDE SEQUENCE [LARGE SCALE GENOMIC DNA]</scope>
    <source>
        <strain evidence="2">TK-2024</strain>
        <tissue evidence="2">Old leaves</tissue>
    </source>
</reference>
<evidence type="ECO:0000313" key="2">
    <source>
        <dbReference type="EMBL" id="KAK8590089.1"/>
    </source>
</evidence>
<proteinExistence type="predicted"/>
<accession>A0ABR2G0P3</accession>
<dbReference type="Proteomes" id="UP001472677">
    <property type="component" value="Unassembled WGS sequence"/>
</dbReference>
<comment type="caution">
    <text evidence="2">The sequence shown here is derived from an EMBL/GenBank/DDBJ whole genome shotgun (WGS) entry which is preliminary data.</text>
</comment>
<gene>
    <name evidence="2" type="ORF">V6N12_024472</name>
</gene>
<protein>
    <submittedName>
        <fullName evidence="2">Uncharacterized protein</fullName>
    </submittedName>
</protein>
<feature type="compositionally biased region" description="Basic and acidic residues" evidence="1">
    <location>
        <begin position="91"/>
        <end position="100"/>
    </location>
</feature>
<sequence>MNDELGVFQNENGVVMGTQSHIGTVERSSTGPDRPQVLVVSRSSLGRSLVSRAKRVVKPYGVVNKAFKENICRSGGSLGDDLMDDSIEGGSHNEEELVLA</sequence>
<evidence type="ECO:0000313" key="3">
    <source>
        <dbReference type="Proteomes" id="UP001472677"/>
    </source>
</evidence>
<dbReference type="EMBL" id="JBBPBM010000004">
    <property type="protein sequence ID" value="KAK8590089.1"/>
    <property type="molecule type" value="Genomic_DNA"/>
</dbReference>
<organism evidence="2 3">
    <name type="scientific">Hibiscus sabdariffa</name>
    <name type="common">roselle</name>
    <dbReference type="NCBI Taxonomy" id="183260"/>
    <lineage>
        <taxon>Eukaryota</taxon>
        <taxon>Viridiplantae</taxon>
        <taxon>Streptophyta</taxon>
        <taxon>Embryophyta</taxon>
        <taxon>Tracheophyta</taxon>
        <taxon>Spermatophyta</taxon>
        <taxon>Magnoliopsida</taxon>
        <taxon>eudicotyledons</taxon>
        <taxon>Gunneridae</taxon>
        <taxon>Pentapetalae</taxon>
        <taxon>rosids</taxon>
        <taxon>malvids</taxon>
        <taxon>Malvales</taxon>
        <taxon>Malvaceae</taxon>
        <taxon>Malvoideae</taxon>
        <taxon>Hibiscus</taxon>
    </lineage>
</organism>
<feature type="region of interest" description="Disordered" evidence="1">
    <location>
        <begin position="75"/>
        <end position="100"/>
    </location>
</feature>
<evidence type="ECO:0000256" key="1">
    <source>
        <dbReference type="SAM" id="MobiDB-lite"/>
    </source>
</evidence>